<accession>A0AAU7E1U8</accession>
<dbReference type="EMBL" id="PP711850">
    <property type="protein sequence ID" value="XBH23747.1"/>
    <property type="molecule type" value="Genomic_DNA"/>
</dbReference>
<reference evidence="1" key="2">
    <citation type="submission" date="2024-02" db="EMBL/GenBank/DDBJ databases">
        <authorList>
            <person name="Hu B."/>
        </authorList>
    </citation>
    <scope>NUCLEOTIDE SEQUENCE</scope>
    <source>
        <strain evidence="1">3A/Kenya/RNAKID2118/2016</strain>
    </source>
</reference>
<sequence>MTESCDGHVLELDRAYAAGTDAFLRKIREMMTERVVIVHDAGIPVSICDLDYEFMSINEATLRWLCSDFAPISGPYTVFGAAEEWKEASNRPTRQVVFLIAGTGDVVGYERGVLFYVAPGLREFWTASVIFEHDNSFYPKAIRRRVRQASDDLAGYVRWYNRLRLQKVLLETRESRNRFSRLVGTVSRKSRNRLRCLLTMAAEAIASGSLPEHFSDSSALYENIRFALSKDAGDQDLRGGRVIVSRERRAPRWRFSDLFACDIVDLARRAWV</sequence>
<evidence type="ECO:0000313" key="1">
    <source>
        <dbReference type="EMBL" id="XBH23747.1"/>
    </source>
</evidence>
<protein>
    <submittedName>
        <fullName evidence="1">Protein UL38</fullName>
    </submittedName>
</protein>
<organism evidence="1">
    <name type="scientific">Lemniscomys rat herpesvirus</name>
    <dbReference type="NCBI Taxonomy" id="3141920"/>
    <lineage>
        <taxon>Viruses</taxon>
        <taxon>Duplodnaviria</taxon>
        <taxon>Heunggongvirae</taxon>
        <taxon>Peploviricota</taxon>
        <taxon>Herviviricetes</taxon>
        <taxon>Herpesvirales</taxon>
    </lineage>
</organism>
<proteinExistence type="predicted"/>
<name>A0AAU7E1U8_9VIRU</name>
<reference evidence="1" key="1">
    <citation type="journal article" date="2024" name="Microbiome">
        <title>Substantial viral diversity in bats and rodents from East Africa: insights into evolution, recombination, and cocirculation.</title>
        <authorList>
            <person name="Wang D."/>
            <person name="Yang X."/>
            <person name="Ren Z."/>
            <person name="Hu B."/>
            <person name="Zhao H."/>
            <person name="Yang K."/>
            <person name="Shi P."/>
            <person name="Zhang Z."/>
            <person name="Feng Q."/>
            <person name="Nawenja C.V."/>
            <person name="Obanda V."/>
            <person name="Robert K."/>
            <person name="Nalikka B."/>
            <person name="Waruhiu C.N."/>
            <person name="Ochola G.O."/>
            <person name="Onyuok S.O."/>
            <person name="Ochieng H."/>
            <person name="Li B."/>
            <person name="Zhu Y."/>
            <person name="Si H."/>
            <person name="Yin J."/>
            <person name="Kristiansen K."/>
            <person name="Jin X."/>
            <person name="Xu X."/>
            <person name="Xiao M."/>
            <person name="Agwanda B."/>
            <person name="Ommeh S."/>
            <person name="Li J."/>
            <person name="Shi Z.L."/>
        </authorList>
    </citation>
    <scope>NUCLEOTIDE SEQUENCE</scope>
    <source>
        <strain evidence="1">3A/Kenya/RNAKID2118/2016</strain>
    </source>
</reference>